<dbReference type="EMBL" id="CP037954">
    <property type="protein sequence ID" value="QBO57996.1"/>
    <property type="molecule type" value="Genomic_DNA"/>
</dbReference>
<dbReference type="EC" id="5.6.1.7" evidence="6"/>
<dbReference type="GO" id="GO:0042026">
    <property type="term" value="P:protein refolding"/>
    <property type="evidence" value="ECO:0007669"/>
    <property type="project" value="UniProtKB-UniRule"/>
</dbReference>
<dbReference type="AlphaFoldDB" id="A0A4P6ZEH5"/>
<dbReference type="GO" id="GO:0051082">
    <property type="term" value="F:unfolded protein binding"/>
    <property type="evidence" value="ECO:0007669"/>
    <property type="project" value="UniProtKB-UniRule"/>
</dbReference>
<protein>
    <recommendedName>
        <fullName evidence="6">Chaperonin GroEL</fullName>
        <ecNumber evidence="6">5.6.1.7</ecNumber>
    </recommendedName>
    <alternativeName>
        <fullName evidence="6">60 kDa chaperonin</fullName>
    </alternativeName>
    <alternativeName>
        <fullName evidence="6">Chaperonin-60</fullName>
        <shortName evidence="6">Cpn60</shortName>
    </alternativeName>
</protein>
<dbReference type="SUPFAM" id="SSF54849">
    <property type="entry name" value="GroEL-intermediate domain like"/>
    <property type="match status" value="1"/>
</dbReference>
<accession>A0A4P6ZEH5</accession>
<dbReference type="PRINTS" id="PR00298">
    <property type="entry name" value="CHAPERONIN60"/>
</dbReference>
<dbReference type="NCBIfam" id="TIGR02348">
    <property type="entry name" value="GroEL"/>
    <property type="match status" value="1"/>
</dbReference>
<dbReference type="InterPro" id="IPR001844">
    <property type="entry name" value="Cpn60/GroEL"/>
</dbReference>
<dbReference type="InterPro" id="IPR018370">
    <property type="entry name" value="Chaperonin_Cpn60_CS"/>
</dbReference>
<dbReference type="SUPFAM" id="SSF48592">
    <property type="entry name" value="GroEL equatorial domain-like"/>
    <property type="match status" value="1"/>
</dbReference>
<dbReference type="Gene3D" id="1.10.560.10">
    <property type="entry name" value="GroEL-like equatorial domain"/>
    <property type="match status" value="1"/>
</dbReference>
<dbReference type="GO" id="GO:0140662">
    <property type="term" value="F:ATP-dependent protein folding chaperone"/>
    <property type="evidence" value="ECO:0007669"/>
    <property type="project" value="InterPro"/>
</dbReference>
<evidence type="ECO:0000256" key="6">
    <source>
        <dbReference type="HAMAP-Rule" id="MF_00600"/>
    </source>
</evidence>
<dbReference type="NCBIfam" id="NF009488">
    <property type="entry name" value="PRK12850.1"/>
    <property type="match status" value="1"/>
</dbReference>
<comment type="similarity">
    <text evidence="1 6 7">Belongs to the chaperonin (HSP60) family.</text>
</comment>
<keyword evidence="6" id="KW-0963">Cytoplasm</keyword>
<evidence type="ECO:0000256" key="4">
    <source>
        <dbReference type="ARBA" id="ARBA00023186"/>
    </source>
</evidence>
<keyword evidence="3 6" id="KW-0067">ATP-binding</keyword>
<organism evidence="9 10">
    <name type="scientific">Chryseobacterium salivictor</name>
    <dbReference type="NCBI Taxonomy" id="2547600"/>
    <lineage>
        <taxon>Bacteria</taxon>
        <taxon>Pseudomonadati</taxon>
        <taxon>Bacteroidota</taxon>
        <taxon>Flavobacteriia</taxon>
        <taxon>Flavobacteriales</taxon>
        <taxon>Weeksellaceae</taxon>
        <taxon>Chryseobacterium group</taxon>
        <taxon>Chryseobacterium</taxon>
    </lineage>
</organism>
<evidence type="ECO:0000256" key="3">
    <source>
        <dbReference type="ARBA" id="ARBA00022840"/>
    </source>
</evidence>
<feature type="binding site" evidence="6">
    <location>
        <position position="415"/>
    </location>
    <ligand>
        <name>ATP</name>
        <dbReference type="ChEBI" id="CHEBI:30616"/>
    </ligand>
</feature>
<dbReference type="InterPro" id="IPR027413">
    <property type="entry name" value="GROEL-like_equatorial_sf"/>
</dbReference>
<dbReference type="PROSITE" id="PS00296">
    <property type="entry name" value="CHAPERONINS_CPN60"/>
    <property type="match status" value="1"/>
</dbReference>
<dbReference type="KEGG" id="csal:NBC122_01169"/>
<dbReference type="GO" id="GO:0005524">
    <property type="term" value="F:ATP binding"/>
    <property type="evidence" value="ECO:0007669"/>
    <property type="project" value="UniProtKB-UniRule"/>
</dbReference>
<dbReference type="Proteomes" id="UP000294419">
    <property type="component" value="Chromosome"/>
</dbReference>
<feature type="binding site" evidence="6">
    <location>
        <position position="50"/>
    </location>
    <ligand>
        <name>ATP</name>
        <dbReference type="ChEBI" id="CHEBI:30616"/>
    </ligand>
</feature>
<dbReference type="Gene3D" id="3.50.7.10">
    <property type="entry name" value="GroEL"/>
    <property type="match status" value="1"/>
</dbReference>
<evidence type="ECO:0000256" key="5">
    <source>
        <dbReference type="ARBA" id="ARBA00023235"/>
    </source>
</evidence>
<dbReference type="InterPro" id="IPR027410">
    <property type="entry name" value="TCP-1-like_intermed_sf"/>
</dbReference>
<dbReference type="Gene3D" id="3.30.260.10">
    <property type="entry name" value="TCP-1-like chaperonin intermediate domain"/>
    <property type="match status" value="1"/>
</dbReference>
<feature type="binding site" evidence="6">
    <location>
        <position position="495"/>
    </location>
    <ligand>
        <name>ATP</name>
        <dbReference type="ChEBI" id="CHEBI:30616"/>
    </ligand>
</feature>
<evidence type="ECO:0000256" key="1">
    <source>
        <dbReference type="ARBA" id="ARBA00006607"/>
    </source>
</evidence>
<evidence type="ECO:0000313" key="10">
    <source>
        <dbReference type="Proteomes" id="UP000294419"/>
    </source>
</evidence>
<dbReference type="NCBIfam" id="NF000592">
    <property type="entry name" value="PRK00013.1"/>
    <property type="match status" value="1"/>
</dbReference>
<evidence type="ECO:0000256" key="2">
    <source>
        <dbReference type="ARBA" id="ARBA00022741"/>
    </source>
</evidence>
<proteinExistence type="inferred from homology"/>
<feature type="binding site" evidence="6">
    <location>
        <begin position="86"/>
        <end position="90"/>
    </location>
    <ligand>
        <name>ATP</name>
        <dbReference type="ChEBI" id="CHEBI:30616"/>
    </ligand>
</feature>
<evidence type="ECO:0000256" key="7">
    <source>
        <dbReference type="RuleBase" id="RU000418"/>
    </source>
</evidence>
<dbReference type="NCBIfam" id="NF009489">
    <property type="entry name" value="PRK12851.1"/>
    <property type="match status" value="1"/>
</dbReference>
<dbReference type="CDD" id="cd03344">
    <property type="entry name" value="GroEL"/>
    <property type="match status" value="1"/>
</dbReference>
<dbReference type="FunFam" id="3.50.7.10:FF:000001">
    <property type="entry name" value="60 kDa chaperonin"/>
    <property type="match status" value="1"/>
</dbReference>
<dbReference type="SUPFAM" id="SSF52029">
    <property type="entry name" value="GroEL apical domain-like"/>
    <property type="match status" value="1"/>
</dbReference>
<comment type="caution">
    <text evidence="6">Lacks conserved residue(s) required for the propagation of feature annotation.</text>
</comment>
<evidence type="ECO:0000313" key="9">
    <source>
        <dbReference type="EMBL" id="QBO57996.1"/>
    </source>
</evidence>
<keyword evidence="10" id="KW-1185">Reference proteome</keyword>
<dbReference type="FunFam" id="1.10.560.10:FF:000001">
    <property type="entry name" value="60 kDa chaperonin"/>
    <property type="match status" value="1"/>
</dbReference>
<dbReference type="HAMAP" id="MF_00600">
    <property type="entry name" value="CH60"/>
    <property type="match status" value="1"/>
</dbReference>
<keyword evidence="5 6" id="KW-0413">Isomerase</keyword>
<keyword evidence="4 6" id="KW-0143">Chaperone</keyword>
<gene>
    <name evidence="6 9" type="primary">groL</name>
    <name evidence="6" type="synonym">groEL</name>
    <name evidence="9" type="ORF">NBC122_01169</name>
</gene>
<dbReference type="GO" id="GO:0005737">
    <property type="term" value="C:cytoplasm"/>
    <property type="evidence" value="ECO:0007669"/>
    <property type="project" value="UniProtKB-SubCell"/>
</dbReference>
<dbReference type="PANTHER" id="PTHR45633">
    <property type="entry name" value="60 KDA HEAT SHOCK PROTEIN, MITOCHONDRIAL"/>
    <property type="match status" value="1"/>
</dbReference>
<keyword evidence="2 6" id="KW-0547">Nucleotide-binding</keyword>
<comment type="subcellular location">
    <subcellularLocation>
        <location evidence="6">Cytoplasm</location>
    </subcellularLocation>
</comment>
<reference evidence="9 10" key="1">
    <citation type="submission" date="2019-03" db="EMBL/GenBank/DDBJ databases">
        <authorList>
            <person name="Kim H."/>
            <person name="Yu S.-M."/>
        </authorList>
    </citation>
    <scope>NUCLEOTIDE SEQUENCE [LARGE SCALE GENOMIC DNA]</scope>
    <source>
        <strain evidence="9 10">NBC122</strain>
    </source>
</reference>
<dbReference type="InterPro" id="IPR027409">
    <property type="entry name" value="GroEL-like_apical_dom_sf"/>
</dbReference>
<name>A0A4P6ZEH5_9FLAO</name>
<comment type="subunit">
    <text evidence="6 8">Forms a cylinder of 14 subunits composed of two heptameric rings stacked back-to-back. Interacts with the co-chaperonin GroES.</text>
</comment>
<dbReference type="Pfam" id="PF00118">
    <property type="entry name" value="Cpn60_TCP1"/>
    <property type="match status" value="1"/>
</dbReference>
<dbReference type="NCBIfam" id="NF009487">
    <property type="entry name" value="PRK12849.1"/>
    <property type="match status" value="1"/>
</dbReference>
<feature type="binding site" evidence="6">
    <location>
        <begin position="29"/>
        <end position="32"/>
    </location>
    <ligand>
        <name>ATP</name>
        <dbReference type="ChEBI" id="CHEBI:30616"/>
    </ligand>
</feature>
<dbReference type="OrthoDB" id="9766614at2"/>
<sequence>MAKEIKFDIESRDALKRGVDALANAVKVTLGPKGRNVVIEKSFGAPHVTKDGVSVAKEIELEDRVENMGAQMVKEVASRTSDIAGDGTTTATVLAQAIVREGLKNVAAGANPMDLKRGIDKAVSEVVKNLQAQSQKVGDSSEKIKQVASISANNDDTIGTLIAEAFGKVGKEGVITVEEAKGTDTTVDVVEGMQFDRGYQSPYFVTNPEKMVAELENPYILLVEKKISSMKDLLPVLEPVAQAGRSLLIICEEVEGEALATLVVNKLRGSLKIAAVKAPGFGDRRKAMLEDIAILTGGTVISEERGFTMENATLEMLGTAEKVVIDKDNTTLVNGGGDEAQIKGRVSQIKAQMETTTSDYDKEKLQERLAKLAGGVAVLYVGAASEVEMKEKKDRVDDALHATRAAVEEGIVPGGGVALVRSIPALDTLKGDNQDQDTGIKIVKRAIEEPLRQIVANAGGEGSVIVAKVSEGTGDFGFNAKNDEFVNMYEAGIIDPTKVVRVALENAASVAGMLLTTECVITEIKSAEPAMPMGGGMPGMM</sequence>
<evidence type="ECO:0000256" key="8">
    <source>
        <dbReference type="RuleBase" id="RU000419"/>
    </source>
</evidence>
<dbReference type="RefSeq" id="WP_133439466.1">
    <property type="nucleotide sequence ID" value="NZ_CP037954.1"/>
</dbReference>
<dbReference type="InterPro" id="IPR002423">
    <property type="entry name" value="Cpn60/GroEL/TCP-1"/>
</dbReference>
<comment type="function">
    <text evidence="6 8">Together with its co-chaperonin GroES, plays an essential role in assisting protein folding. The GroEL-GroES system forms a nano-cage that allows encapsulation of the non-native substrate proteins and provides a physical environment optimized to promote and accelerate protein folding.</text>
</comment>
<dbReference type="GO" id="GO:0016853">
    <property type="term" value="F:isomerase activity"/>
    <property type="evidence" value="ECO:0007669"/>
    <property type="project" value="UniProtKB-KW"/>
</dbReference>